<feature type="transmembrane region" description="Helical" evidence="1">
    <location>
        <begin position="288"/>
        <end position="305"/>
    </location>
</feature>
<reference evidence="2" key="1">
    <citation type="submission" date="2020-05" db="EMBL/GenBank/DDBJ databases">
        <authorList>
            <person name="Chiriac C."/>
            <person name="Salcher M."/>
            <person name="Ghai R."/>
            <person name="Kavagutti S V."/>
        </authorList>
    </citation>
    <scope>NUCLEOTIDE SEQUENCE</scope>
</reference>
<feature type="transmembrane region" description="Helical" evidence="1">
    <location>
        <begin position="216"/>
        <end position="237"/>
    </location>
</feature>
<keyword evidence="1" id="KW-0472">Membrane</keyword>
<dbReference type="Pfam" id="PF07690">
    <property type="entry name" value="MFS_1"/>
    <property type="match status" value="1"/>
</dbReference>
<evidence type="ECO:0000256" key="1">
    <source>
        <dbReference type="SAM" id="Phobius"/>
    </source>
</evidence>
<name>A0A6J7DP97_9ZZZZ</name>
<dbReference type="PANTHER" id="PTHR23542:SF1">
    <property type="entry name" value="MAJOR FACILITATOR SUPERFAMILY (MFS) PROFILE DOMAIN-CONTAINING PROTEIN"/>
    <property type="match status" value="1"/>
</dbReference>
<protein>
    <submittedName>
        <fullName evidence="2">Unannotated protein</fullName>
    </submittedName>
</protein>
<dbReference type="SUPFAM" id="SSF103473">
    <property type="entry name" value="MFS general substrate transporter"/>
    <property type="match status" value="1"/>
</dbReference>
<keyword evidence="1" id="KW-1133">Transmembrane helix</keyword>
<keyword evidence="1" id="KW-0812">Transmembrane</keyword>
<dbReference type="InterPro" id="IPR036259">
    <property type="entry name" value="MFS_trans_sf"/>
</dbReference>
<dbReference type="InterPro" id="IPR011701">
    <property type="entry name" value="MFS"/>
</dbReference>
<feature type="transmembrane region" description="Helical" evidence="1">
    <location>
        <begin position="257"/>
        <end position="276"/>
    </location>
</feature>
<gene>
    <name evidence="2" type="ORF">UFOPK3402_00660</name>
</gene>
<feature type="transmembrane region" description="Helical" evidence="1">
    <location>
        <begin position="345"/>
        <end position="368"/>
    </location>
</feature>
<feature type="transmembrane region" description="Helical" evidence="1">
    <location>
        <begin position="146"/>
        <end position="169"/>
    </location>
</feature>
<feature type="transmembrane region" description="Helical" evidence="1">
    <location>
        <begin position="175"/>
        <end position="195"/>
    </location>
</feature>
<dbReference type="EMBL" id="CAFBLS010000062">
    <property type="protein sequence ID" value="CAB4870494.1"/>
    <property type="molecule type" value="Genomic_DNA"/>
</dbReference>
<feature type="transmembrane region" description="Helical" evidence="1">
    <location>
        <begin position="311"/>
        <end position="333"/>
    </location>
</feature>
<proteinExistence type="predicted"/>
<feature type="transmembrane region" description="Helical" evidence="1">
    <location>
        <begin position="79"/>
        <end position="98"/>
    </location>
</feature>
<feature type="transmembrane region" description="Helical" evidence="1">
    <location>
        <begin position="104"/>
        <end position="125"/>
    </location>
</feature>
<dbReference type="AlphaFoldDB" id="A0A6J7DP97"/>
<sequence length="432" mass="44424">MLTTYREVLRIPGALRFSSAGFVARLPISIVGLGIIVYIAGVTGSYAQAGVLAASFQLPAAGFALLTSRLLDRRGQHRLLPLLACLHALSLIAFIIVVQQGMPLLVQALAIAFAGATQPAIGAVVRGRWAYTIGLRGDTSSPLLRSAFALESIVDEVIFTIGPLLVTVMAVRLTLASPIVLAAALAVIGAVLLAAQRSSEPPPSPRSTDLDAHTGSAIRLPGMPAAVLAAVGIGFIFGSYEVTAIAFTERAGSPASGGYVLALWALGSMAGGLWFGSRHWKIRLPNQALACVVVLALVLIPVPFIRSVPMLAAVTLISGAAVAPALISGFSLAERLVPNALLTEGLTWSNSGLAIGFAGGSALAGLAVDSFGTTTSFVLPCAGACTAALVLLISRRRLLAFVVPYRDVPPTATLNSDPIAGPAPGAFRDDAR</sequence>
<feature type="transmembrane region" description="Helical" evidence="1">
    <location>
        <begin position="374"/>
        <end position="393"/>
    </location>
</feature>
<feature type="transmembrane region" description="Helical" evidence="1">
    <location>
        <begin position="20"/>
        <end position="40"/>
    </location>
</feature>
<dbReference type="PANTHER" id="PTHR23542">
    <property type="match status" value="1"/>
</dbReference>
<feature type="transmembrane region" description="Helical" evidence="1">
    <location>
        <begin position="46"/>
        <end position="67"/>
    </location>
</feature>
<accession>A0A6J7DP97</accession>
<organism evidence="2">
    <name type="scientific">freshwater metagenome</name>
    <dbReference type="NCBI Taxonomy" id="449393"/>
    <lineage>
        <taxon>unclassified sequences</taxon>
        <taxon>metagenomes</taxon>
        <taxon>ecological metagenomes</taxon>
    </lineage>
</organism>
<dbReference type="GO" id="GO:0022857">
    <property type="term" value="F:transmembrane transporter activity"/>
    <property type="evidence" value="ECO:0007669"/>
    <property type="project" value="InterPro"/>
</dbReference>
<evidence type="ECO:0000313" key="2">
    <source>
        <dbReference type="EMBL" id="CAB4870494.1"/>
    </source>
</evidence>
<dbReference type="Gene3D" id="1.20.1250.20">
    <property type="entry name" value="MFS general substrate transporter like domains"/>
    <property type="match status" value="1"/>
</dbReference>